<dbReference type="AlphaFoldDB" id="A0A830EL22"/>
<keyword evidence="1" id="KW-0812">Transmembrane</keyword>
<evidence type="ECO:0000256" key="1">
    <source>
        <dbReference type="SAM" id="Phobius"/>
    </source>
</evidence>
<dbReference type="OrthoDB" id="308103at2157"/>
<evidence type="ECO:0000259" key="2">
    <source>
        <dbReference type="SMART" id="SM00089"/>
    </source>
</evidence>
<dbReference type="Pfam" id="PF07790">
    <property type="entry name" value="Pilin_N"/>
    <property type="match status" value="1"/>
</dbReference>
<protein>
    <recommendedName>
        <fullName evidence="2">PKD/Chitinase domain-containing protein</fullName>
    </recommendedName>
</protein>
<dbReference type="InterPro" id="IPR013783">
    <property type="entry name" value="Ig-like_fold"/>
</dbReference>
<dbReference type="SMART" id="SM00089">
    <property type="entry name" value="PKD"/>
    <property type="match status" value="1"/>
</dbReference>
<keyword evidence="1" id="KW-0472">Membrane</keyword>
<evidence type="ECO:0000313" key="4">
    <source>
        <dbReference type="Proteomes" id="UP000653099"/>
    </source>
</evidence>
<keyword evidence="4" id="KW-1185">Reference proteome</keyword>
<dbReference type="RefSeq" id="WP_188788367.1">
    <property type="nucleotide sequence ID" value="NZ_BMOC01000025.1"/>
</dbReference>
<proteinExistence type="predicted"/>
<dbReference type="InterPro" id="IPR035986">
    <property type="entry name" value="PKD_dom_sf"/>
</dbReference>
<sequence>MDDRAATETLGVILLLALVIILVTTIGLGLLTQTSAIQAGTERSYLNINPELTPSELTLTHAGGPSFHASNLTLLLRGDTGRDRYTLSDLAESDLGDGTFDTGDSVTVSHGFTGYVDVFLYSSGTNERLYRAVRSTNLSTVSTPPTGGSTGVTAQIAALSQVAEVFSITLDGSGSTDPDGSIVSYEWMITRGPGMIVEDDTATPTAEYQAPTNVTGNQNVTVELTVTDDDGNTDTETFVITVVDIDNATPPNEDGKGDGDGFIDTNRNGVYDEGEDIVTKEQLEAGYNDPDADLAIYPEVGELRATGDPVNITARTITAGTDFRANGDRISLTAEGDIRINDVTLDSNTNDGITITSTNGRILANRTFIEANNGPIELNSNGDIYLESADLSGGSYAANLTTPSATLYVDQLSVDGTLFYDPNNIAVNGSTNQGSVSS</sequence>
<dbReference type="EMBL" id="BMOC01000025">
    <property type="protein sequence ID" value="GGJ15998.1"/>
    <property type="molecule type" value="Genomic_DNA"/>
</dbReference>
<dbReference type="InterPro" id="IPR012859">
    <property type="entry name" value="Pilin_N_archaeal"/>
</dbReference>
<keyword evidence="1" id="KW-1133">Transmembrane helix</keyword>
<dbReference type="SUPFAM" id="SSF49299">
    <property type="entry name" value="PKD domain"/>
    <property type="match status" value="1"/>
</dbReference>
<reference evidence="3" key="2">
    <citation type="submission" date="2020-09" db="EMBL/GenBank/DDBJ databases">
        <authorList>
            <person name="Sun Q."/>
            <person name="Ohkuma M."/>
        </authorList>
    </citation>
    <scope>NUCLEOTIDE SEQUENCE</scope>
    <source>
        <strain evidence="3">JCM 14359</strain>
    </source>
</reference>
<dbReference type="InterPro" id="IPR022409">
    <property type="entry name" value="PKD/Chitinase_dom"/>
</dbReference>
<dbReference type="Gene3D" id="2.60.40.10">
    <property type="entry name" value="Immunoglobulins"/>
    <property type="match status" value="1"/>
</dbReference>
<dbReference type="Pfam" id="PF22352">
    <property type="entry name" value="K319L-like_PKD"/>
    <property type="match status" value="1"/>
</dbReference>
<dbReference type="Proteomes" id="UP000653099">
    <property type="component" value="Unassembled WGS sequence"/>
</dbReference>
<name>A0A830EL22_9EURY</name>
<gene>
    <name evidence="3" type="ORF">GCM10008995_27280</name>
</gene>
<reference evidence="3" key="1">
    <citation type="journal article" date="2014" name="Int. J. Syst. Evol. Microbiol.">
        <title>Complete genome sequence of Corynebacterium casei LMG S-19264T (=DSM 44701T), isolated from a smear-ripened cheese.</title>
        <authorList>
            <consortium name="US DOE Joint Genome Institute (JGI-PGF)"/>
            <person name="Walter F."/>
            <person name="Albersmeier A."/>
            <person name="Kalinowski J."/>
            <person name="Ruckert C."/>
        </authorList>
    </citation>
    <scope>NUCLEOTIDE SEQUENCE</scope>
    <source>
        <strain evidence="3">JCM 14359</strain>
    </source>
</reference>
<accession>A0A830EL22</accession>
<feature type="domain" description="PKD/Chitinase" evidence="2">
    <location>
        <begin position="152"/>
        <end position="245"/>
    </location>
</feature>
<evidence type="ECO:0000313" key="3">
    <source>
        <dbReference type="EMBL" id="GGJ15998.1"/>
    </source>
</evidence>
<comment type="caution">
    <text evidence="3">The sequence shown here is derived from an EMBL/GenBank/DDBJ whole genome shotgun (WGS) entry which is preliminary data.</text>
</comment>
<organism evidence="3 4">
    <name type="scientific">Halobellus salinus</name>
    <dbReference type="NCBI Taxonomy" id="931585"/>
    <lineage>
        <taxon>Archaea</taxon>
        <taxon>Methanobacteriati</taxon>
        <taxon>Methanobacteriota</taxon>
        <taxon>Stenosarchaea group</taxon>
        <taxon>Halobacteria</taxon>
        <taxon>Halobacteriales</taxon>
        <taxon>Haloferacaceae</taxon>
        <taxon>Halobellus</taxon>
    </lineage>
</organism>
<dbReference type="CDD" id="cd00146">
    <property type="entry name" value="PKD"/>
    <property type="match status" value="1"/>
</dbReference>
<feature type="transmembrane region" description="Helical" evidence="1">
    <location>
        <begin position="12"/>
        <end position="31"/>
    </location>
</feature>